<accession>A0A395I561</accession>
<dbReference type="EMBL" id="KZ824273">
    <property type="protein sequence ID" value="RAL14879.1"/>
    <property type="molecule type" value="Genomic_DNA"/>
</dbReference>
<sequence length="79" mass="8482">MDPRHPIALSAFALYLLDELTCISPCAGVLHTVTNFSDEVKSGEPSPFPPTRWLRFPRRIAAPGSVTAFLLGGQAVTDG</sequence>
<feature type="signal peptide" evidence="1">
    <location>
        <begin position="1"/>
        <end position="28"/>
    </location>
</feature>
<evidence type="ECO:0000256" key="1">
    <source>
        <dbReference type="SAM" id="SignalP"/>
    </source>
</evidence>
<dbReference type="RefSeq" id="XP_025554033.1">
    <property type="nucleotide sequence ID" value="XM_025690887.1"/>
</dbReference>
<gene>
    <name evidence="2" type="ORF">BO97DRAFT_259359</name>
</gene>
<dbReference type="VEuPathDB" id="FungiDB:BO97DRAFT_259359"/>
<proteinExistence type="predicted"/>
<dbReference type="OrthoDB" id="10450719at2759"/>
<dbReference type="GeneID" id="37195176"/>
<dbReference type="AlphaFoldDB" id="A0A395I561"/>
<organism evidence="2 3">
    <name type="scientific">Aspergillus homomorphus (strain CBS 101889)</name>
    <dbReference type="NCBI Taxonomy" id="1450537"/>
    <lineage>
        <taxon>Eukaryota</taxon>
        <taxon>Fungi</taxon>
        <taxon>Dikarya</taxon>
        <taxon>Ascomycota</taxon>
        <taxon>Pezizomycotina</taxon>
        <taxon>Eurotiomycetes</taxon>
        <taxon>Eurotiomycetidae</taxon>
        <taxon>Eurotiales</taxon>
        <taxon>Aspergillaceae</taxon>
        <taxon>Aspergillus</taxon>
        <taxon>Aspergillus subgen. Circumdati</taxon>
    </lineage>
</organism>
<protein>
    <submittedName>
        <fullName evidence="2">Uncharacterized protein</fullName>
    </submittedName>
</protein>
<evidence type="ECO:0000313" key="2">
    <source>
        <dbReference type="EMBL" id="RAL14879.1"/>
    </source>
</evidence>
<feature type="chain" id="PRO_5017230070" evidence="1">
    <location>
        <begin position="29"/>
        <end position="79"/>
    </location>
</feature>
<name>A0A395I561_ASPHC</name>
<keyword evidence="3" id="KW-1185">Reference proteome</keyword>
<evidence type="ECO:0000313" key="3">
    <source>
        <dbReference type="Proteomes" id="UP000248961"/>
    </source>
</evidence>
<dbReference type="Proteomes" id="UP000248961">
    <property type="component" value="Unassembled WGS sequence"/>
</dbReference>
<keyword evidence="1" id="KW-0732">Signal</keyword>
<reference evidence="2 3" key="1">
    <citation type="submission" date="2018-02" db="EMBL/GenBank/DDBJ databases">
        <title>The genomes of Aspergillus section Nigri reveals drivers in fungal speciation.</title>
        <authorList>
            <consortium name="DOE Joint Genome Institute"/>
            <person name="Vesth T.C."/>
            <person name="Nybo J."/>
            <person name="Theobald S."/>
            <person name="Brandl J."/>
            <person name="Frisvad J.C."/>
            <person name="Nielsen K.F."/>
            <person name="Lyhne E.K."/>
            <person name="Kogle M.E."/>
            <person name="Kuo A."/>
            <person name="Riley R."/>
            <person name="Clum A."/>
            <person name="Nolan M."/>
            <person name="Lipzen A."/>
            <person name="Salamov A."/>
            <person name="Henrissat B."/>
            <person name="Wiebenga A."/>
            <person name="De vries R.P."/>
            <person name="Grigoriev I.V."/>
            <person name="Mortensen U.H."/>
            <person name="Andersen M.R."/>
            <person name="Baker S.E."/>
        </authorList>
    </citation>
    <scope>NUCLEOTIDE SEQUENCE [LARGE SCALE GENOMIC DNA]</scope>
    <source>
        <strain evidence="2 3">CBS 101889</strain>
    </source>
</reference>